<dbReference type="SUPFAM" id="SSF52200">
    <property type="entry name" value="Toll/Interleukin receptor TIR domain"/>
    <property type="match status" value="1"/>
</dbReference>
<dbReference type="Pfam" id="PF13676">
    <property type="entry name" value="TIR_2"/>
    <property type="match status" value="1"/>
</dbReference>
<dbReference type="InterPro" id="IPR035897">
    <property type="entry name" value="Toll_tir_struct_dom_sf"/>
</dbReference>
<accession>A0ABT6F1K6</accession>
<evidence type="ECO:0000259" key="1">
    <source>
        <dbReference type="SMART" id="SM00255"/>
    </source>
</evidence>
<evidence type="ECO:0000313" key="2">
    <source>
        <dbReference type="EMBL" id="MDG2991700.1"/>
    </source>
</evidence>
<name>A0ABT6F1K6_9SYNE</name>
<proteinExistence type="predicted"/>
<keyword evidence="3" id="KW-1185">Reference proteome</keyword>
<reference evidence="2" key="2">
    <citation type="submission" date="2022-01" db="EMBL/GenBank/DDBJ databases">
        <authorList>
            <person name="Zivanovic Y."/>
            <person name="Moreira D."/>
            <person name="Lopez-Garcia P."/>
        </authorList>
    </citation>
    <scope>NUCLEOTIDE SEQUENCE</scope>
    <source>
        <strain evidence="2">G9</strain>
    </source>
</reference>
<reference evidence="2" key="1">
    <citation type="journal article" date="2022" name="Genome Biol. Evol.">
        <title>A New Gene Family Diagnostic for Intracellular Biomineralization of Amorphous Ca Carbonates by Cyanobacteria.</title>
        <authorList>
            <person name="Benzerara K."/>
            <person name="Duprat E."/>
            <person name="Bitard-Feildel T."/>
            <person name="Caumes G."/>
            <person name="Cassier-Chauvat C."/>
            <person name="Chauvat F."/>
            <person name="Dezi M."/>
            <person name="Diop S.I."/>
            <person name="Gaschignard G."/>
            <person name="Gorgen S."/>
            <person name="Gugger M."/>
            <person name="Lopez-Garcia P."/>
            <person name="Millet M."/>
            <person name="Skouri-Panet F."/>
            <person name="Moreira D."/>
            <person name="Callebaut I."/>
        </authorList>
    </citation>
    <scope>NUCLEOTIDE SEQUENCE</scope>
    <source>
        <strain evidence="2">G9</strain>
    </source>
</reference>
<dbReference type="RefSeq" id="WP_277867563.1">
    <property type="nucleotide sequence ID" value="NZ_JAKKUT010000002.1"/>
</dbReference>
<feature type="domain" description="TIR" evidence="1">
    <location>
        <begin position="6"/>
        <end position="143"/>
    </location>
</feature>
<dbReference type="SMART" id="SM00255">
    <property type="entry name" value="TIR"/>
    <property type="match status" value="1"/>
</dbReference>
<dbReference type="InterPro" id="IPR000157">
    <property type="entry name" value="TIR_dom"/>
</dbReference>
<organism evidence="2 3">
    <name type="scientific">Candidatus Synechococcus calcipolaris G9</name>
    <dbReference type="NCBI Taxonomy" id="1497997"/>
    <lineage>
        <taxon>Bacteria</taxon>
        <taxon>Bacillati</taxon>
        <taxon>Cyanobacteriota</taxon>
        <taxon>Cyanophyceae</taxon>
        <taxon>Synechococcales</taxon>
        <taxon>Synechococcaceae</taxon>
        <taxon>Synechococcus</taxon>
    </lineage>
</organism>
<comment type="caution">
    <text evidence="2">The sequence shown here is derived from an EMBL/GenBank/DDBJ whole genome shotgun (WGS) entry which is preliminary data.</text>
</comment>
<dbReference type="Gene3D" id="3.40.50.10140">
    <property type="entry name" value="Toll/interleukin-1 receptor homology (TIR) domain"/>
    <property type="match status" value="1"/>
</dbReference>
<gene>
    <name evidence="2" type="ORF">L3556_12270</name>
</gene>
<dbReference type="EMBL" id="JAKKUT010000002">
    <property type="protein sequence ID" value="MDG2991700.1"/>
    <property type="molecule type" value="Genomic_DNA"/>
</dbReference>
<evidence type="ECO:0000313" key="3">
    <source>
        <dbReference type="Proteomes" id="UP001154265"/>
    </source>
</evidence>
<dbReference type="Proteomes" id="UP001154265">
    <property type="component" value="Unassembled WGS sequence"/>
</dbReference>
<protein>
    <submittedName>
        <fullName evidence="2">TIR domain-containing protein</fullName>
    </submittedName>
</protein>
<sequence>MSRDAEFDIALSFAGENRSYVDQVANLLRDAGVKVFYDLFEEANLWGKNLYDYLTEIYKDKALFTIMFVSDHYGRKLWTNHERQAMQARAFQENQEYILPARFDNTQIPGILPTIGYVSLNNRDSSSFVEVILKKLVYSGRTVPSELIRKSLFSTSTIPKVDPINSKVIVRSTAGEPIYGASVIAIADNGTTKSASTDQEGVADLIIPTRRLYKLLVAHASYPGAVIESWDPHEDVEVQLFPAEKIGSVICESTCYINGLAGRLNPILDTSNRTYLYADNIAIDGGKQQPATFSNNVPFELEDCNGVIMQVRILYIQSRTSLIQYIKSMPDDCSQAAALGTDLNAMGYDSKCFAVR</sequence>